<dbReference type="GO" id="GO:0003677">
    <property type="term" value="F:DNA binding"/>
    <property type="evidence" value="ECO:0007669"/>
    <property type="project" value="UniProtKB-KW"/>
</dbReference>
<evidence type="ECO:0000256" key="5">
    <source>
        <dbReference type="ARBA" id="ARBA00023163"/>
    </source>
</evidence>
<keyword evidence="5" id="KW-0804">Transcription</keyword>
<feature type="domain" description="HTH gntR-type" evidence="7">
    <location>
        <begin position="31"/>
        <end position="99"/>
    </location>
</feature>
<dbReference type="InterPro" id="IPR015424">
    <property type="entry name" value="PyrdxlP-dep_Trfase"/>
</dbReference>
<dbReference type="SUPFAM" id="SSF53383">
    <property type="entry name" value="PLP-dependent transferases"/>
    <property type="match status" value="1"/>
</dbReference>
<dbReference type="Gene3D" id="1.10.10.10">
    <property type="entry name" value="Winged helix-like DNA-binding domain superfamily/Winged helix DNA-binding domain"/>
    <property type="match status" value="1"/>
</dbReference>
<dbReference type="PANTHER" id="PTHR46577:SF1">
    <property type="entry name" value="HTH-TYPE TRANSCRIPTIONAL REGULATORY PROTEIN GABR"/>
    <property type="match status" value="1"/>
</dbReference>
<dbReference type="GO" id="GO:0003700">
    <property type="term" value="F:DNA-binding transcription factor activity"/>
    <property type="evidence" value="ECO:0007669"/>
    <property type="project" value="InterPro"/>
</dbReference>
<dbReference type="Pfam" id="PF00392">
    <property type="entry name" value="GntR"/>
    <property type="match status" value="1"/>
</dbReference>
<proteinExistence type="inferred from homology"/>
<dbReference type="SUPFAM" id="SSF46785">
    <property type="entry name" value="Winged helix' DNA-binding domain"/>
    <property type="match status" value="1"/>
</dbReference>
<dbReference type="InterPro" id="IPR051446">
    <property type="entry name" value="HTH_trans_reg/aminotransferase"/>
</dbReference>
<keyword evidence="4 8" id="KW-0238">DNA-binding</keyword>
<dbReference type="SMART" id="SM00345">
    <property type="entry name" value="HTH_GNTR"/>
    <property type="match status" value="1"/>
</dbReference>
<keyword evidence="9" id="KW-1185">Reference proteome</keyword>
<reference evidence="9" key="1">
    <citation type="submission" date="2016-10" db="EMBL/GenBank/DDBJ databases">
        <authorList>
            <person name="Varghese N."/>
            <person name="Submissions S."/>
        </authorList>
    </citation>
    <scope>NUCLEOTIDE SEQUENCE [LARGE SCALE GENOMIC DNA]</scope>
    <source>
        <strain evidence="9">ATCC 23835</strain>
    </source>
</reference>
<dbReference type="CDD" id="cd07377">
    <property type="entry name" value="WHTH_GntR"/>
    <property type="match status" value="1"/>
</dbReference>
<dbReference type="EMBL" id="LT629777">
    <property type="protein sequence ID" value="SDT18911.1"/>
    <property type="molecule type" value="Genomic_DNA"/>
</dbReference>
<evidence type="ECO:0000256" key="4">
    <source>
        <dbReference type="ARBA" id="ARBA00023125"/>
    </source>
</evidence>
<dbReference type="InterPro" id="IPR015421">
    <property type="entry name" value="PyrdxlP-dep_Trfase_major"/>
</dbReference>
<dbReference type="AlphaFoldDB" id="A0A1H1YC00"/>
<evidence type="ECO:0000259" key="7">
    <source>
        <dbReference type="PROSITE" id="PS50949"/>
    </source>
</evidence>
<dbReference type="PROSITE" id="PS50949">
    <property type="entry name" value="HTH_GNTR"/>
    <property type="match status" value="1"/>
</dbReference>
<accession>A0A1H1YC00</accession>
<organism evidence="8 9">
    <name type="scientific">Pseudomonas asplenii</name>
    <dbReference type="NCBI Taxonomy" id="53407"/>
    <lineage>
        <taxon>Bacteria</taxon>
        <taxon>Pseudomonadati</taxon>
        <taxon>Pseudomonadota</taxon>
        <taxon>Gammaproteobacteria</taxon>
        <taxon>Pseudomonadales</taxon>
        <taxon>Pseudomonadaceae</taxon>
        <taxon>Pseudomonas</taxon>
    </lineage>
</organism>
<dbReference type="PANTHER" id="PTHR46577">
    <property type="entry name" value="HTH-TYPE TRANSCRIPTIONAL REGULATORY PROTEIN GABR"/>
    <property type="match status" value="1"/>
</dbReference>
<dbReference type="Gene3D" id="3.90.1150.10">
    <property type="entry name" value="Aspartate Aminotransferase, domain 1"/>
    <property type="match status" value="1"/>
</dbReference>
<dbReference type="InterPro" id="IPR015422">
    <property type="entry name" value="PyrdxlP-dep_Trfase_small"/>
</dbReference>
<keyword evidence="2" id="KW-0663">Pyridoxal phosphate</keyword>
<dbReference type="InterPro" id="IPR036388">
    <property type="entry name" value="WH-like_DNA-bd_sf"/>
</dbReference>
<dbReference type="Gene3D" id="3.40.640.10">
    <property type="entry name" value="Type I PLP-dependent aspartate aminotransferase-like (Major domain)"/>
    <property type="match status" value="1"/>
</dbReference>
<name>A0A1H1YC00_9PSED</name>
<dbReference type="GO" id="GO:0008483">
    <property type="term" value="F:transaminase activity"/>
    <property type="evidence" value="ECO:0007669"/>
    <property type="project" value="UniProtKB-KW"/>
</dbReference>
<evidence type="ECO:0000256" key="2">
    <source>
        <dbReference type="ARBA" id="ARBA00022898"/>
    </source>
</evidence>
<evidence type="ECO:0000256" key="1">
    <source>
        <dbReference type="ARBA" id="ARBA00005384"/>
    </source>
</evidence>
<dbReference type="InterPro" id="IPR036390">
    <property type="entry name" value="WH_DNA-bd_sf"/>
</dbReference>
<comment type="similarity">
    <text evidence="1">In the C-terminal section; belongs to the class-I pyridoxal-phosphate-dependent aminotransferase family.</text>
</comment>
<dbReference type="Proteomes" id="UP000199524">
    <property type="component" value="Chromosome I"/>
</dbReference>
<dbReference type="CDD" id="cd00609">
    <property type="entry name" value="AAT_like"/>
    <property type="match status" value="1"/>
</dbReference>
<keyword evidence="8" id="KW-0032">Aminotransferase</keyword>
<protein>
    <submittedName>
        <fullName evidence="8">DNA-binding transcriptional regulator, MocR family, contains an aminotransferase domain</fullName>
    </submittedName>
</protein>
<evidence type="ECO:0000313" key="8">
    <source>
        <dbReference type="EMBL" id="SDT18911.1"/>
    </source>
</evidence>
<keyword evidence="3" id="KW-0805">Transcription regulation</keyword>
<dbReference type="GO" id="GO:0030170">
    <property type="term" value="F:pyridoxal phosphate binding"/>
    <property type="evidence" value="ECO:0007669"/>
    <property type="project" value="InterPro"/>
</dbReference>
<dbReference type="InterPro" id="IPR004839">
    <property type="entry name" value="Aminotransferase_I/II_large"/>
</dbReference>
<evidence type="ECO:0000256" key="6">
    <source>
        <dbReference type="SAM" id="MobiDB-lite"/>
    </source>
</evidence>
<sequence length="489" mass="55193">MTVSEPPESTTTPAWPSGRTPRTSRERKQPGFAYQAVYRYLVSLINEVETDARVRLPSLRQLAERLDVSISTVQYAYSLLEKEGRVYSQAKSGYYALPVPGGSFVSGSADLLERIYVHSRRPGTLLLGNDEPALLLSLDNPLLLLERELVRQYPRQQQPQLQPFGELELRAALAVRYTTSAQRYWHADDVYIGADLRGVLETLMAALSLKHTTVLVESPCDWVILRLLQAGGVNVVELPLDRDGAFDLGRLEQLLQTLPVKLLLMSSGINMPHGSLMPLEQRRQVARLLERFGVWLLENDSHGELAFQTGGMRMRDLVDPDRLLVLAGFERFMGCEAPFGYLLSRHFAVELQRHFLLRSFRMSPTRQKAIARLYSSGRIDQHLCTLRRLLQERMLQFCQLLQERLADGLDFSLPQGGATVWARATRAVDMRSVFEHLLEQRIVIAPGELFSLHGLHRDCLRLSSTANGHRHLEQALGALGHALRLESGS</sequence>
<gene>
    <name evidence="8" type="ORF">SAMN05216598_4339</name>
</gene>
<evidence type="ECO:0000313" key="9">
    <source>
        <dbReference type="Proteomes" id="UP000199524"/>
    </source>
</evidence>
<dbReference type="Pfam" id="PF00155">
    <property type="entry name" value="Aminotran_1_2"/>
    <property type="match status" value="1"/>
</dbReference>
<feature type="region of interest" description="Disordered" evidence="6">
    <location>
        <begin position="1"/>
        <end position="28"/>
    </location>
</feature>
<feature type="compositionally biased region" description="Low complexity" evidence="6">
    <location>
        <begin position="1"/>
        <end position="13"/>
    </location>
</feature>
<evidence type="ECO:0000256" key="3">
    <source>
        <dbReference type="ARBA" id="ARBA00023015"/>
    </source>
</evidence>
<keyword evidence="8" id="KW-0808">Transferase</keyword>
<dbReference type="InterPro" id="IPR000524">
    <property type="entry name" value="Tscrpt_reg_HTH_GntR"/>
</dbReference>